<dbReference type="InterPro" id="IPR000160">
    <property type="entry name" value="GGDEF_dom"/>
</dbReference>
<dbReference type="NCBIfam" id="TIGR00254">
    <property type="entry name" value="GGDEF"/>
    <property type="match status" value="1"/>
</dbReference>
<dbReference type="Proteomes" id="UP001138768">
    <property type="component" value="Unassembled WGS sequence"/>
</dbReference>
<dbReference type="SUPFAM" id="SSF55073">
    <property type="entry name" value="Nucleotide cyclase"/>
    <property type="match status" value="1"/>
</dbReference>
<dbReference type="CDD" id="cd01949">
    <property type="entry name" value="GGDEF"/>
    <property type="match status" value="1"/>
</dbReference>
<dbReference type="AlphaFoldDB" id="A0A9X0W5C6"/>
<keyword evidence="7" id="KW-1185">Reference proteome</keyword>
<keyword evidence="4" id="KW-0812">Transmembrane</keyword>
<proteinExistence type="predicted"/>
<name>A0A9X0W5C6_9GAMM</name>
<dbReference type="PANTHER" id="PTHR45138:SF9">
    <property type="entry name" value="DIGUANYLATE CYCLASE DGCM-RELATED"/>
    <property type="match status" value="1"/>
</dbReference>
<evidence type="ECO:0000256" key="2">
    <source>
        <dbReference type="ARBA" id="ARBA00012528"/>
    </source>
</evidence>
<evidence type="ECO:0000313" key="6">
    <source>
        <dbReference type="EMBL" id="MBK1617170.1"/>
    </source>
</evidence>
<dbReference type="Gene3D" id="3.30.450.20">
    <property type="entry name" value="PAS domain"/>
    <property type="match status" value="1"/>
</dbReference>
<evidence type="ECO:0000256" key="4">
    <source>
        <dbReference type="SAM" id="Phobius"/>
    </source>
</evidence>
<dbReference type="PANTHER" id="PTHR45138">
    <property type="entry name" value="REGULATORY COMPONENTS OF SENSORY TRANSDUCTION SYSTEM"/>
    <property type="match status" value="1"/>
</dbReference>
<keyword evidence="4" id="KW-0472">Membrane</keyword>
<protein>
    <recommendedName>
        <fullName evidence="2">diguanylate cyclase</fullName>
        <ecNumber evidence="2">2.7.7.65</ecNumber>
    </recommendedName>
</protein>
<dbReference type="FunFam" id="3.30.70.270:FF:000001">
    <property type="entry name" value="Diguanylate cyclase domain protein"/>
    <property type="match status" value="1"/>
</dbReference>
<dbReference type="SMART" id="SM00267">
    <property type="entry name" value="GGDEF"/>
    <property type="match status" value="1"/>
</dbReference>
<dbReference type="GO" id="GO:0043709">
    <property type="term" value="P:cell adhesion involved in single-species biofilm formation"/>
    <property type="evidence" value="ECO:0007669"/>
    <property type="project" value="TreeGrafter"/>
</dbReference>
<dbReference type="EC" id="2.7.7.65" evidence="2"/>
<comment type="catalytic activity">
    <reaction evidence="3">
        <text>2 GTP = 3',3'-c-di-GMP + 2 diphosphate</text>
        <dbReference type="Rhea" id="RHEA:24898"/>
        <dbReference type="ChEBI" id="CHEBI:33019"/>
        <dbReference type="ChEBI" id="CHEBI:37565"/>
        <dbReference type="ChEBI" id="CHEBI:58805"/>
        <dbReference type="EC" id="2.7.7.65"/>
    </reaction>
</comment>
<evidence type="ECO:0000259" key="5">
    <source>
        <dbReference type="PROSITE" id="PS50887"/>
    </source>
</evidence>
<keyword evidence="4" id="KW-1133">Transmembrane helix</keyword>
<evidence type="ECO:0000256" key="3">
    <source>
        <dbReference type="ARBA" id="ARBA00034247"/>
    </source>
</evidence>
<accession>A0A9X0W5C6</accession>
<dbReference type="CDD" id="cd12912">
    <property type="entry name" value="PDC2_MCP_like"/>
    <property type="match status" value="1"/>
</dbReference>
<feature type="transmembrane region" description="Helical" evidence="4">
    <location>
        <begin position="12"/>
        <end position="31"/>
    </location>
</feature>
<gene>
    <name evidence="6" type="ORF">CKO42_01635</name>
</gene>
<dbReference type="InterPro" id="IPR029787">
    <property type="entry name" value="Nucleotide_cyclase"/>
</dbReference>
<reference evidence="6 7" key="1">
    <citation type="journal article" date="2020" name="Microorganisms">
        <title>Osmotic Adaptation and Compatible Solute Biosynthesis of Phototrophic Bacteria as Revealed from Genome Analyses.</title>
        <authorList>
            <person name="Imhoff J.F."/>
            <person name="Rahn T."/>
            <person name="Kunzel S."/>
            <person name="Keller A."/>
            <person name="Neulinger S.C."/>
        </authorList>
    </citation>
    <scope>NUCLEOTIDE SEQUENCE [LARGE SCALE GENOMIC DNA]</scope>
    <source>
        <strain evidence="6 7">DSM 25653</strain>
    </source>
</reference>
<evidence type="ECO:0000313" key="7">
    <source>
        <dbReference type="Proteomes" id="UP001138768"/>
    </source>
</evidence>
<dbReference type="Pfam" id="PF00990">
    <property type="entry name" value="GGDEF"/>
    <property type="match status" value="1"/>
</dbReference>
<dbReference type="GO" id="GO:0052621">
    <property type="term" value="F:diguanylate cyclase activity"/>
    <property type="evidence" value="ECO:0007669"/>
    <property type="project" value="UniProtKB-EC"/>
</dbReference>
<feature type="domain" description="GGDEF" evidence="5">
    <location>
        <begin position="352"/>
        <end position="482"/>
    </location>
</feature>
<dbReference type="EMBL" id="NRRY01000002">
    <property type="protein sequence ID" value="MBK1617170.1"/>
    <property type="molecule type" value="Genomic_DNA"/>
</dbReference>
<evidence type="ECO:0000256" key="1">
    <source>
        <dbReference type="ARBA" id="ARBA00001946"/>
    </source>
</evidence>
<feature type="transmembrane region" description="Helical" evidence="4">
    <location>
        <begin position="289"/>
        <end position="311"/>
    </location>
</feature>
<dbReference type="InterPro" id="IPR043128">
    <property type="entry name" value="Rev_trsase/Diguanyl_cyclase"/>
</dbReference>
<dbReference type="GO" id="GO:0005886">
    <property type="term" value="C:plasma membrane"/>
    <property type="evidence" value="ECO:0007669"/>
    <property type="project" value="TreeGrafter"/>
</dbReference>
<dbReference type="InterPro" id="IPR050469">
    <property type="entry name" value="Diguanylate_Cyclase"/>
</dbReference>
<dbReference type="RefSeq" id="WP_200237441.1">
    <property type="nucleotide sequence ID" value="NZ_NRRY01000002.1"/>
</dbReference>
<organism evidence="6 7">
    <name type="scientific">Lamprobacter modestohalophilus</name>
    <dbReference type="NCBI Taxonomy" id="1064514"/>
    <lineage>
        <taxon>Bacteria</taxon>
        <taxon>Pseudomonadati</taxon>
        <taxon>Pseudomonadota</taxon>
        <taxon>Gammaproteobacteria</taxon>
        <taxon>Chromatiales</taxon>
        <taxon>Chromatiaceae</taxon>
        <taxon>Lamprobacter</taxon>
    </lineage>
</organism>
<comment type="caution">
    <text evidence="6">The sequence shown here is derived from an EMBL/GenBank/DDBJ whole genome shotgun (WGS) entry which is preliminary data.</text>
</comment>
<dbReference type="Gene3D" id="3.30.70.270">
    <property type="match status" value="1"/>
</dbReference>
<sequence>MRLSINSGNRLILTLGAILVAGFLAVNLYSLRVSSDALRELLVRNTLPLTSNNIYSDIQESLLRPIYIASLMAHDTFLIDWMTSGEQDPEQVQRYLQAIQQRYDVFSAFVVSDLSHRYYHFDGILKTVTPTSLKDQWFFSMRSHPSAYRVDIDTNEAAKHRLTIFINHKIQDQDGRYLGITGLGLEVATMSSLIASYKERYDRDIFFVNRLGLVQSHVEEALIGTVNIYQREGIRAVAEQILSGEEGSLRYSGEQGPVFVRYRYIPELDWVLIVEQPEHSALASLRTAFYRNLAVGAGITLIVLLISAVSVRRFQRRLERLATTDKLSGLHNRQNFETLYKQATAHAERQQRPLSLLMFDIDRFKHINDQHGHLAGDRVIEQIASIAQARRRGTDVVARWGGDEFVMLLSDCPITEAERLAEGLCRDARESIEVPNCNRPVTLSIGVVPYQQGDSLDELLAHADTLLYQAKAAGRDQVVAAA</sequence>
<dbReference type="PROSITE" id="PS50887">
    <property type="entry name" value="GGDEF"/>
    <property type="match status" value="1"/>
</dbReference>
<dbReference type="GO" id="GO:1902201">
    <property type="term" value="P:negative regulation of bacterial-type flagellum-dependent cell motility"/>
    <property type="evidence" value="ECO:0007669"/>
    <property type="project" value="TreeGrafter"/>
</dbReference>
<comment type="cofactor">
    <cofactor evidence="1">
        <name>Mg(2+)</name>
        <dbReference type="ChEBI" id="CHEBI:18420"/>
    </cofactor>
</comment>